<proteinExistence type="predicted"/>
<protein>
    <submittedName>
        <fullName evidence="2">Uncharacterized protein</fullName>
    </submittedName>
</protein>
<name>A0A9W5YAE4_9FIRM</name>
<feature type="signal peptide" evidence="1">
    <location>
        <begin position="1"/>
        <end position="26"/>
    </location>
</feature>
<sequence length="705" mass="80440">MKKVLTLLLAMVFCLSFALPVTNVLADDEWDTDRYGDLIDIGTKLRTLEKDEDYRQQIADQLMQFTSKMSFTNIYSLTAEADNPNFTYNGGTKYFLAYDEINGYYLKTFTLRSLGETVEIWIADDLSYNDDRETPVINQQQVDHARDVFDETVYPTDTSFFGMHDTHTGNDATLPGQVGLPQDYYVAEDGADRVILLVDNFRDTNYYDQTYPLIIGGFYSSTYEDYMDRNIINLCAKDWDRRLDEDWLPTTAHEFQHLIHDDNDSSEETWLNEGMSDFAEYLCFGIHPTSHVNAFLDYPENSLVEWDEHVDAPTGPETLADYGQAYLFQLYMYDKYGHDFTQALAKDANHGIESVNDILDEFNAGIDFEELFRRFSIAAAIDTDIVENGIYNFDSIDINVDFESALAYDKDGVPAWGADYKVLDNSERICNIKFDGVEFMPNPWVPMEDPKEDKGEVLWGNNGNSIDNQLIFSADLTDAVNPLLKFDTFVDAEPMWDACMVQVSTDNGETWASLANDNTIGQDEFPYNSQAPDIYDNLPGFSRQDTVWSTEEFDLTPYVGQEILVGFRYMTDAASNESGWFIDNVEIEEIGYLNDCSSLDGFSSIDEILNIKVEYAVTFINESTKGHHGHGHGHGHGNNNEVQYKILNIDPFSITDQDSVKLKGYFQHGTNYMIVWYAAPIGKKGTVDFEYEIISQKDFVGEKQR</sequence>
<gene>
    <name evidence="2" type="ORF">SH1V18_12430</name>
</gene>
<dbReference type="Gene3D" id="2.60.120.260">
    <property type="entry name" value="Galactose-binding domain-like"/>
    <property type="match status" value="1"/>
</dbReference>
<organism evidence="2 3">
    <name type="scientific">Vallitalea longa</name>
    <dbReference type="NCBI Taxonomy" id="2936439"/>
    <lineage>
        <taxon>Bacteria</taxon>
        <taxon>Bacillati</taxon>
        <taxon>Bacillota</taxon>
        <taxon>Clostridia</taxon>
        <taxon>Lachnospirales</taxon>
        <taxon>Vallitaleaceae</taxon>
        <taxon>Vallitalea</taxon>
    </lineage>
</organism>
<reference evidence="2" key="1">
    <citation type="submission" date="2022-06" db="EMBL/GenBank/DDBJ databases">
        <title>Vallitalea longa sp. nov., an anaerobic bacterium isolated from marine sediment.</title>
        <authorList>
            <person name="Hirano S."/>
            <person name="Terahara T."/>
            <person name="Mori K."/>
            <person name="Hamada M."/>
            <person name="Matsumoto R."/>
            <person name="Kobayashi T."/>
        </authorList>
    </citation>
    <scope>NUCLEOTIDE SEQUENCE</scope>
    <source>
        <strain evidence="2">SH18-1</strain>
    </source>
</reference>
<accession>A0A9W5YAE4</accession>
<dbReference type="EMBL" id="BRLB01000002">
    <property type="protein sequence ID" value="GKX28763.1"/>
    <property type="molecule type" value="Genomic_DNA"/>
</dbReference>
<dbReference type="Proteomes" id="UP001144256">
    <property type="component" value="Unassembled WGS sequence"/>
</dbReference>
<dbReference type="NCBIfam" id="NF038128">
    <property type="entry name" value="choice_anch_J"/>
    <property type="match status" value="1"/>
</dbReference>
<dbReference type="Pfam" id="PF20773">
    <property type="entry name" value="InhA-like_MAM"/>
    <property type="match status" value="1"/>
</dbReference>
<evidence type="ECO:0000313" key="2">
    <source>
        <dbReference type="EMBL" id="GKX28763.1"/>
    </source>
</evidence>
<dbReference type="AlphaFoldDB" id="A0A9W5YAE4"/>
<evidence type="ECO:0000256" key="1">
    <source>
        <dbReference type="SAM" id="SignalP"/>
    </source>
</evidence>
<keyword evidence="3" id="KW-1185">Reference proteome</keyword>
<dbReference type="RefSeq" id="WP_281813504.1">
    <property type="nucleotide sequence ID" value="NZ_BRLB01000002.1"/>
</dbReference>
<evidence type="ECO:0000313" key="3">
    <source>
        <dbReference type="Proteomes" id="UP001144256"/>
    </source>
</evidence>
<keyword evidence="1" id="KW-0732">Signal</keyword>
<comment type="caution">
    <text evidence="2">The sequence shown here is derived from an EMBL/GenBank/DDBJ whole genome shotgun (WGS) entry which is preliminary data.</text>
</comment>
<feature type="chain" id="PRO_5040800859" evidence="1">
    <location>
        <begin position="27"/>
        <end position="705"/>
    </location>
</feature>